<evidence type="ECO:0000313" key="2">
    <source>
        <dbReference type="Proteomes" id="UP000006275"/>
    </source>
</evidence>
<dbReference type="OrthoDB" id="20615at10239"/>
<dbReference type="EMBL" id="JX442241">
    <property type="protein sequence ID" value="AFQ96260.1"/>
    <property type="molecule type" value="Genomic_DNA"/>
</dbReference>
<proteinExistence type="predicted"/>
<protein>
    <submittedName>
        <fullName evidence="1">Uncharacterized protein</fullName>
    </submittedName>
</protein>
<organism evidence="1 2">
    <name type="scientific">Listeria phage P70</name>
    <dbReference type="NCBI Taxonomy" id="1225800"/>
    <lineage>
        <taxon>Viruses</taxon>
        <taxon>Duplodnaviria</taxon>
        <taxon>Heunggongvirae</taxon>
        <taxon>Uroviricota</taxon>
        <taxon>Caudoviricetes</taxon>
        <taxon>Homburgvirus</taxon>
        <taxon>Homburgvirus P70</taxon>
    </lineage>
</organism>
<gene>
    <name evidence="1" type="ORF">P70_0071</name>
</gene>
<dbReference type="Proteomes" id="UP000006275">
    <property type="component" value="Segment"/>
</dbReference>
<keyword evidence="2" id="KW-1185">Reference proteome</keyword>
<dbReference type="GeneID" id="13827676"/>
<accession>J9QRW4</accession>
<dbReference type="RefSeq" id="YP_006905936.1">
    <property type="nucleotide sequence ID" value="NC_018831.1"/>
</dbReference>
<evidence type="ECO:0000313" key="1">
    <source>
        <dbReference type="EMBL" id="AFQ96260.1"/>
    </source>
</evidence>
<sequence>MANKLQEKHLKNGFINPDMVNQNESYYLQSRPSIYGGSLVYQFITMEDGTIYELESNTASTGGIIARFRFADNVLQREIKRYTKKSGVIHY</sequence>
<reference evidence="1 2" key="1">
    <citation type="journal article" date="2012" name="J. Virol.">
        <title>Bacteriophage P70: Unique morphology and unrelatedness to other Listeria bacteriophages.</title>
        <authorList>
            <person name="Schmuki M.M."/>
            <person name="Erne D."/>
            <person name="Loessner M.J."/>
            <person name="Klumpp J."/>
        </authorList>
    </citation>
    <scope>NUCLEOTIDE SEQUENCE [LARGE SCALE GENOMIC DNA]</scope>
</reference>
<name>J9QRW4_9CAUD</name>
<dbReference type="KEGG" id="vg:13827676"/>